<dbReference type="PANTHER" id="PTHR15046">
    <property type="entry name" value="GLYCO_TRANS_2-LIKE DOMAIN-CONTAINING PROTEIN"/>
    <property type="match status" value="1"/>
</dbReference>
<keyword evidence="5 12" id="KW-0808">Transferase</keyword>
<comment type="similarity">
    <text evidence="2 12">Belongs to the glycosyltransferase 2 family.</text>
</comment>
<evidence type="ECO:0000256" key="13">
    <source>
        <dbReference type="SAM" id="Phobius"/>
    </source>
</evidence>
<dbReference type="Proteomes" id="UP000001646">
    <property type="component" value="Unplaced"/>
</dbReference>
<dbReference type="SUPFAM" id="SSF53448">
    <property type="entry name" value="Nucleotide-diphospho-sugar transferases"/>
    <property type="match status" value="1"/>
</dbReference>
<evidence type="ECO:0000256" key="11">
    <source>
        <dbReference type="ARBA" id="ARBA00023157"/>
    </source>
</evidence>
<dbReference type="InParanoid" id="H9GA05"/>
<evidence type="ECO:0000256" key="1">
    <source>
        <dbReference type="ARBA" id="ARBA00004323"/>
    </source>
</evidence>
<evidence type="ECO:0000256" key="7">
    <source>
        <dbReference type="ARBA" id="ARBA00022968"/>
    </source>
</evidence>
<keyword evidence="9 12" id="KW-0333">Golgi apparatus</keyword>
<dbReference type="GO" id="GO:0006047">
    <property type="term" value="P:UDP-N-acetylglucosamine metabolic process"/>
    <property type="evidence" value="ECO:0000318"/>
    <property type="project" value="GO_Central"/>
</dbReference>
<keyword evidence="8 13" id="KW-1133">Transmembrane helix</keyword>
<dbReference type="GO" id="GO:0000139">
    <property type="term" value="C:Golgi membrane"/>
    <property type="evidence" value="ECO:0007669"/>
    <property type="project" value="UniProtKB-SubCell"/>
</dbReference>
<evidence type="ECO:0000256" key="5">
    <source>
        <dbReference type="ARBA" id="ARBA00022679"/>
    </source>
</evidence>
<evidence type="ECO:0000256" key="6">
    <source>
        <dbReference type="ARBA" id="ARBA00022692"/>
    </source>
</evidence>
<comment type="subcellular location">
    <subcellularLocation>
        <location evidence="1">Golgi apparatus membrane</location>
        <topology evidence="1">Single-pass type II membrane protein</topology>
    </subcellularLocation>
</comment>
<keyword evidence="16" id="KW-1185">Reference proteome</keyword>
<dbReference type="CDD" id="cd00761">
    <property type="entry name" value="Glyco_tranf_GTA_type"/>
    <property type="match status" value="1"/>
</dbReference>
<evidence type="ECO:0000313" key="16">
    <source>
        <dbReference type="Proteomes" id="UP000001646"/>
    </source>
</evidence>
<evidence type="ECO:0000256" key="2">
    <source>
        <dbReference type="ARBA" id="ARBA00006739"/>
    </source>
</evidence>
<organism evidence="15 16">
    <name type="scientific">Anolis carolinensis</name>
    <name type="common">Green anole</name>
    <name type="synonym">American chameleon</name>
    <dbReference type="NCBI Taxonomy" id="28377"/>
    <lineage>
        <taxon>Eukaryota</taxon>
        <taxon>Metazoa</taxon>
        <taxon>Chordata</taxon>
        <taxon>Craniata</taxon>
        <taxon>Vertebrata</taxon>
        <taxon>Euteleostomi</taxon>
        <taxon>Lepidosauria</taxon>
        <taxon>Squamata</taxon>
        <taxon>Bifurcata</taxon>
        <taxon>Unidentata</taxon>
        <taxon>Episquamata</taxon>
        <taxon>Toxicofera</taxon>
        <taxon>Iguania</taxon>
        <taxon>Dactyloidae</taxon>
        <taxon>Anolis</taxon>
    </lineage>
</organism>
<dbReference type="PIRSF" id="PIRSF000474">
    <property type="entry name" value="GM2_GD2_synthase"/>
    <property type="match status" value="1"/>
</dbReference>
<dbReference type="Bgee" id="ENSACAG00000005268">
    <property type="expression patterns" value="Expressed in brain"/>
</dbReference>
<evidence type="ECO:0000256" key="12">
    <source>
        <dbReference type="PIRNR" id="PIRNR000474"/>
    </source>
</evidence>
<dbReference type="GO" id="GO:0008376">
    <property type="term" value="F:acetylgalactosaminyltransferase activity"/>
    <property type="evidence" value="ECO:0000318"/>
    <property type="project" value="GO_Central"/>
</dbReference>
<name>H9GA05_ANOCA</name>
<dbReference type="GeneTree" id="ENSGT00390000006679"/>
<evidence type="ECO:0000256" key="9">
    <source>
        <dbReference type="ARBA" id="ARBA00023034"/>
    </source>
</evidence>
<evidence type="ECO:0000259" key="14">
    <source>
        <dbReference type="Pfam" id="PF00535"/>
    </source>
</evidence>
<reference evidence="15" key="2">
    <citation type="submission" date="2025-08" db="UniProtKB">
        <authorList>
            <consortium name="Ensembl"/>
        </authorList>
    </citation>
    <scope>IDENTIFICATION</scope>
</reference>
<dbReference type="InterPro" id="IPR029044">
    <property type="entry name" value="Nucleotide-diphossugar_trans"/>
</dbReference>
<feature type="domain" description="Glycosyltransferase 2-like" evidence="14">
    <location>
        <begin position="275"/>
        <end position="386"/>
    </location>
</feature>
<dbReference type="eggNOG" id="ENOG502QTK7">
    <property type="taxonomic scope" value="Eukaryota"/>
</dbReference>
<dbReference type="Gene3D" id="3.90.550.10">
    <property type="entry name" value="Spore Coat Polysaccharide Biosynthesis Protein SpsA, Chain A"/>
    <property type="match status" value="1"/>
</dbReference>
<dbReference type="GO" id="GO:0019276">
    <property type="term" value="P:UDP-N-acetylgalactosamine metabolic process"/>
    <property type="evidence" value="ECO:0000318"/>
    <property type="project" value="GO_Central"/>
</dbReference>
<proteinExistence type="inferred from homology"/>
<keyword evidence="11" id="KW-1015">Disulfide bond</keyword>
<feature type="transmembrane region" description="Helical" evidence="13">
    <location>
        <begin position="24"/>
        <end position="40"/>
    </location>
</feature>
<protein>
    <recommendedName>
        <fullName evidence="12">Beta-1,4 N-acetylgalactosaminyltransferase</fullName>
    </recommendedName>
</protein>
<evidence type="ECO:0000313" key="15">
    <source>
        <dbReference type="Ensembl" id="ENSACAP00000005134.3"/>
    </source>
</evidence>
<sequence>LLFYIPLCFTFLLIPQALWKYKHFYVPVVCLSVLIYLFVYKERARQSMTGWGFPEASPPLKLLPEEKYKSMFLYNGLWLGPKNGCECVKKDKLVVYQMERSIDKDKLAAVTKRREKEFKDYQRRYSYREKDVVVARPNVPLSYPIQGAEVMPFHTIVIPGLGFHGGHAEEKHKVTLEASLGTLDTLADVPQYVVNGRGKKKLTISTAHVELLNHILKHVTYTSTEYLLHAVDFMSFSTGHHHVMFPVMIRQPYMPKLFDPGPDNNIRDLVTITTKTFFRYHKLRALIKSIRKFYPDITIIVADDNEHPEKIEEPHVEHFIMPFAKGWFAGRNLAVSQVTTKYYLWVDDDFLFTEETKIEELVAVLENTNLDVVGGSVQRNDYKFRIIYEEGDGSSCVHLRFGSYHRLEGFPHCVVASSVVNFFLARMEETRCVGFDPKLRRVAHSEYFVDGLGRLRVGSCNHVTVDHQPLDTAKNSDERNAEHTYSKYRDSTPEQVQFKMALWFFKYRMKCLSFG</sequence>
<evidence type="ECO:0000256" key="3">
    <source>
        <dbReference type="ARBA" id="ARBA00011748"/>
    </source>
</evidence>
<dbReference type="GO" id="GO:1901137">
    <property type="term" value="P:carbohydrate derivative biosynthetic process"/>
    <property type="evidence" value="ECO:0007669"/>
    <property type="project" value="UniProtKB-ARBA"/>
</dbReference>
<dbReference type="Ensembl" id="ENSACAT00000005251.3">
    <property type="protein sequence ID" value="ENSACAP00000005134.3"/>
    <property type="gene ID" value="ENSACAG00000005268.3"/>
</dbReference>
<evidence type="ECO:0000256" key="8">
    <source>
        <dbReference type="ARBA" id="ARBA00022989"/>
    </source>
</evidence>
<comment type="subunit">
    <text evidence="3">Homodimer; disulfide-linked.</text>
</comment>
<dbReference type="Pfam" id="PF00535">
    <property type="entry name" value="Glycos_transf_2"/>
    <property type="match status" value="1"/>
</dbReference>
<keyword evidence="4 12" id="KW-0328">Glycosyltransferase</keyword>
<reference evidence="15" key="3">
    <citation type="submission" date="2025-09" db="UniProtKB">
        <authorList>
            <consortium name="Ensembl"/>
        </authorList>
    </citation>
    <scope>IDENTIFICATION</scope>
</reference>
<reference evidence="15" key="1">
    <citation type="submission" date="2009-12" db="EMBL/GenBank/DDBJ databases">
        <title>The Genome Sequence of Anolis carolinensis (Green Anole Lizard).</title>
        <authorList>
            <consortium name="The Genome Sequencing Platform"/>
            <person name="Di Palma F."/>
            <person name="Alfoldi J."/>
            <person name="Heiman D."/>
            <person name="Young S."/>
            <person name="Grabherr M."/>
            <person name="Johnson J."/>
            <person name="Lander E.S."/>
            <person name="Lindblad-Toh K."/>
        </authorList>
    </citation>
    <scope>NUCLEOTIDE SEQUENCE [LARGE SCALE GENOMIC DNA]</scope>
    <source>
        <strain evidence="15">JBL SC #1</strain>
    </source>
</reference>
<dbReference type="InterPro" id="IPR001173">
    <property type="entry name" value="Glyco_trans_2-like"/>
</dbReference>
<dbReference type="InterPro" id="IPR011143">
    <property type="entry name" value="GM2_synthase"/>
</dbReference>
<evidence type="ECO:0000256" key="10">
    <source>
        <dbReference type="ARBA" id="ARBA00023136"/>
    </source>
</evidence>
<evidence type="ECO:0000256" key="4">
    <source>
        <dbReference type="ARBA" id="ARBA00022676"/>
    </source>
</evidence>
<keyword evidence="10 12" id="KW-0472">Membrane</keyword>
<keyword evidence="6 13" id="KW-0812">Transmembrane</keyword>
<dbReference type="AlphaFoldDB" id="H9GA05"/>
<dbReference type="HOGENOM" id="CLU_036051_0_0_1"/>
<accession>H9GA05</accession>
<keyword evidence="7" id="KW-0735">Signal-anchor</keyword>
<dbReference type="PANTHER" id="PTHR15046:SF2">
    <property type="entry name" value="BETA-1,4 N-ACETYLGALACTOSAMINYLTRANSFERASE 2"/>
    <property type="match status" value="1"/>
</dbReference>